<evidence type="ECO:0000256" key="5">
    <source>
        <dbReference type="ARBA" id="ARBA00023004"/>
    </source>
</evidence>
<dbReference type="GO" id="GO:0046872">
    <property type="term" value="F:metal ion binding"/>
    <property type="evidence" value="ECO:0007669"/>
    <property type="project" value="UniProtKB-KW"/>
</dbReference>
<dbReference type="PANTHER" id="PTHR43273">
    <property type="entry name" value="ANAEROBIC SULFATASE-MATURATING ENZYME HOMOLOG ASLB-RELATED"/>
    <property type="match status" value="1"/>
</dbReference>
<dbReference type="CDD" id="cd21109">
    <property type="entry name" value="SPASM"/>
    <property type="match status" value="1"/>
</dbReference>
<gene>
    <name evidence="8" type="ORF">BRSU_2820</name>
</gene>
<dbReference type="OrthoDB" id="9810775at2"/>
<dbReference type="PANTHER" id="PTHR43273:SF8">
    <property type="entry name" value="RADICAL SAM DOMAIN PROTEIN"/>
    <property type="match status" value="1"/>
</dbReference>
<dbReference type="Gene3D" id="3.20.20.70">
    <property type="entry name" value="Aldolase class I"/>
    <property type="match status" value="1"/>
</dbReference>
<dbReference type="InterPro" id="IPR023867">
    <property type="entry name" value="Sulphatase_maturase_rSAM"/>
</dbReference>
<dbReference type="Pfam" id="PF04055">
    <property type="entry name" value="Radical_SAM"/>
    <property type="match status" value="1"/>
</dbReference>
<dbReference type="SFLD" id="SFLDG01387">
    <property type="entry name" value="BtrN-like_SPASM_domain_contain"/>
    <property type="match status" value="1"/>
</dbReference>
<dbReference type="PROSITE" id="PS51918">
    <property type="entry name" value="RADICAL_SAM"/>
    <property type="match status" value="1"/>
</dbReference>
<protein>
    <submittedName>
        <fullName evidence="8">Radical SAM protein</fullName>
    </submittedName>
</protein>
<dbReference type="GO" id="GO:0032324">
    <property type="term" value="P:molybdopterin cofactor biosynthetic process"/>
    <property type="evidence" value="ECO:0007669"/>
    <property type="project" value="UniProtKB-ARBA"/>
</dbReference>
<evidence type="ECO:0000256" key="1">
    <source>
        <dbReference type="ARBA" id="ARBA00001966"/>
    </source>
</evidence>
<dbReference type="GO" id="GO:0016491">
    <property type="term" value="F:oxidoreductase activity"/>
    <property type="evidence" value="ECO:0007669"/>
    <property type="project" value="InterPro"/>
</dbReference>
<dbReference type="AlphaFoldDB" id="A0A0G4KB75"/>
<evidence type="ECO:0000313" key="9">
    <source>
        <dbReference type="Proteomes" id="UP000043763"/>
    </source>
</evidence>
<comment type="cofactor">
    <cofactor evidence="1">
        <name>[4Fe-4S] cluster</name>
        <dbReference type="ChEBI" id="CHEBI:49883"/>
    </cofactor>
</comment>
<evidence type="ECO:0000256" key="2">
    <source>
        <dbReference type="ARBA" id="ARBA00022485"/>
    </source>
</evidence>
<evidence type="ECO:0000256" key="3">
    <source>
        <dbReference type="ARBA" id="ARBA00022691"/>
    </source>
</evidence>
<dbReference type="Proteomes" id="UP000043763">
    <property type="component" value="Unassembled WGS sequence"/>
</dbReference>
<proteinExistence type="predicted"/>
<dbReference type="SFLD" id="SFLDS00029">
    <property type="entry name" value="Radical_SAM"/>
    <property type="match status" value="1"/>
</dbReference>
<dbReference type="InterPro" id="IPR007197">
    <property type="entry name" value="rSAM"/>
</dbReference>
<dbReference type="RefSeq" id="WP_048596184.1">
    <property type="nucleotide sequence ID" value="NZ_CVLB01000004.1"/>
</dbReference>
<accession>A0A0G4KB75</accession>
<dbReference type="InterPro" id="IPR058240">
    <property type="entry name" value="rSAM_sf"/>
</dbReference>
<keyword evidence="5" id="KW-0408">Iron</keyword>
<dbReference type="Pfam" id="PF13186">
    <property type="entry name" value="SPASM"/>
    <property type="match status" value="1"/>
</dbReference>
<dbReference type="CDD" id="cd01335">
    <property type="entry name" value="Radical_SAM"/>
    <property type="match status" value="1"/>
</dbReference>
<dbReference type="GO" id="GO:0051539">
    <property type="term" value="F:4 iron, 4 sulfur cluster binding"/>
    <property type="evidence" value="ECO:0007669"/>
    <property type="project" value="UniProtKB-KW"/>
</dbReference>
<name>A0A0G4KB75_9SPIR</name>
<sequence>MILRSKTKELLQTRQLTEQQLNNTKLNKEEMDSKATILKSYPQRLVLELTNACNLRCIMCGRDEAEFAPTVFKLDYLKKMEHLLNSIEEVTLFGWGEPTMHPNFIEILKYLNNFPVRKYFVTNGMRLDKIKNALFDYKVDIMAISLDGAKAETNDRIRFGGNFDFIVKNIREIVKEKKERKLDYPYMNFVMALMDSNIEELPQLIELASDIGLEEVKGVYLTVFTNNLLSETLYNKQDKVIKIFNQAEELAKKLNIKLKLPYIQGEDIAGDKYHKDCFVAWRDFFLASDGYVRPCQSTAVKFLNFENYDNFDDMWNGKEFQEFRKNVNDQNNMCNECKRCFQSSHANWNNELSFIQINQQFAPEWEK</sequence>
<reference evidence="9" key="1">
    <citation type="submission" date="2015-04" db="EMBL/GenBank/DDBJ databases">
        <authorList>
            <person name="Mushtaq Mamoona"/>
        </authorList>
    </citation>
    <scope>NUCLEOTIDE SEQUENCE [LARGE SCALE GENOMIC DNA]</scope>
    <source>
        <strain evidence="9">AN4859/03</strain>
    </source>
</reference>
<dbReference type="InterPro" id="IPR023885">
    <property type="entry name" value="4Fe4S-binding_SPASM_dom"/>
</dbReference>
<dbReference type="EMBL" id="CVLB01000004">
    <property type="protein sequence ID" value="CRF35713.1"/>
    <property type="molecule type" value="Genomic_DNA"/>
</dbReference>
<dbReference type="InterPro" id="IPR034391">
    <property type="entry name" value="AdoMet-like_SPASM_containing"/>
</dbReference>
<dbReference type="PROSITE" id="PS01305">
    <property type="entry name" value="MOAA_NIFB_PQQE"/>
    <property type="match status" value="1"/>
</dbReference>
<organism evidence="8 9">
    <name type="scientific">Brachyspira suanatina</name>
    <dbReference type="NCBI Taxonomy" id="381802"/>
    <lineage>
        <taxon>Bacteria</taxon>
        <taxon>Pseudomonadati</taxon>
        <taxon>Spirochaetota</taxon>
        <taxon>Spirochaetia</taxon>
        <taxon>Brachyspirales</taxon>
        <taxon>Brachyspiraceae</taxon>
        <taxon>Brachyspira</taxon>
    </lineage>
</organism>
<dbReference type="SUPFAM" id="SSF102114">
    <property type="entry name" value="Radical SAM enzymes"/>
    <property type="match status" value="1"/>
</dbReference>
<keyword evidence="9" id="KW-1185">Reference proteome</keyword>
<evidence type="ECO:0000259" key="7">
    <source>
        <dbReference type="PROSITE" id="PS51918"/>
    </source>
</evidence>
<dbReference type="InterPro" id="IPR006638">
    <property type="entry name" value="Elp3/MiaA/NifB-like_rSAM"/>
</dbReference>
<keyword evidence="2" id="KW-0004">4Fe-4S</keyword>
<keyword evidence="4" id="KW-0479">Metal-binding</keyword>
<dbReference type="InterPro" id="IPR000385">
    <property type="entry name" value="MoaA_NifB_PqqE_Fe-S-bd_CS"/>
</dbReference>
<evidence type="ECO:0000256" key="4">
    <source>
        <dbReference type="ARBA" id="ARBA00022723"/>
    </source>
</evidence>
<evidence type="ECO:0000313" key="8">
    <source>
        <dbReference type="EMBL" id="CRF35713.1"/>
    </source>
</evidence>
<dbReference type="SFLD" id="SFLDG01067">
    <property type="entry name" value="SPASM/twitch_domain_containing"/>
    <property type="match status" value="1"/>
</dbReference>
<feature type="domain" description="Radical SAM core" evidence="7">
    <location>
        <begin position="39"/>
        <end position="257"/>
    </location>
</feature>
<keyword evidence="6" id="KW-0411">Iron-sulfur</keyword>
<dbReference type="SMART" id="SM00729">
    <property type="entry name" value="Elp3"/>
    <property type="match status" value="1"/>
</dbReference>
<evidence type="ECO:0000256" key="6">
    <source>
        <dbReference type="ARBA" id="ARBA00023014"/>
    </source>
</evidence>
<dbReference type="InterPro" id="IPR013785">
    <property type="entry name" value="Aldolase_TIM"/>
</dbReference>
<keyword evidence="3" id="KW-0949">S-adenosyl-L-methionine</keyword>